<evidence type="ECO:0000313" key="3">
    <source>
        <dbReference type="Proteomes" id="UP000824120"/>
    </source>
</evidence>
<proteinExistence type="predicted"/>
<dbReference type="OrthoDB" id="1321658at2759"/>
<protein>
    <submittedName>
        <fullName evidence="2">Uncharacterized protein</fullName>
    </submittedName>
</protein>
<keyword evidence="3" id="KW-1185">Reference proteome</keyword>
<gene>
    <name evidence="2" type="ORF">H5410_062264</name>
</gene>
<dbReference type="EMBL" id="JACXVP010000012">
    <property type="protein sequence ID" value="KAG5572498.1"/>
    <property type="molecule type" value="Genomic_DNA"/>
</dbReference>
<accession>A0A9J5WAE1</accession>
<evidence type="ECO:0000256" key="1">
    <source>
        <dbReference type="SAM" id="MobiDB-lite"/>
    </source>
</evidence>
<dbReference type="AlphaFoldDB" id="A0A9J5WAE1"/>
<evidence type="ECO:0000313" key="2">
    <source>
        <dbReference type="EMBL" id="KAG5572498.1"/>
    </source>
</evidence>
<reference evidence="2 3" key="1">
    <citation type="submission" date="2020-09" db="EMBL/GenBank/DDBJ databases">
        <title>De no assembly of potato wild relative species, Solanum commersonii.</title>
        <authorList>
            <person name="Cho K."/>
        </authorList>
    </citation>
    <scope>NUCLEOTIDE SEQUENCE [LARGE SCALE GENOMIC DNA]</scope>
    <source>
        <strain evidence="2">LZ3.2</strain>
        <tissue evidence="2">Leaf</tissue>
    </source>
</reference>
<feature type="compositionally biased region" description="Polar residues" evidence="1">
    <location>
        <begin position="11"/>
        <end position="37"/>
    </location>
</feature>
<feature type="region of interest" description="Disordered" evidence="1">
    <location>
        <begin position="1"/>
        <end position="56"/>
    </location>
</feature>
<name>A0A9J5WAE1_SOLCO</name>
<organism evidence="2 3">
    <name type="scientific">Solanum commersonii</name>
    <name type="common">Commerson's wild potato</name>
    <name type="synonym">Commerson's nightshade</name>
    <dbReference type="NCBI Taxonomy" id="4109"/>
    <lineage>
        <taxon>Eukaryota</taxon>
        <taxon>Viridiplantae</taxon>
        <taxon>Streptophyta</taxon>
        <taxon>Embryophyta</taxon>
        <taxon>Tracheophyta</taxon>
        <taxon>Spermatophyta</taxon>
        <taxon>Magnoliopsida</taxon>
        <taxon>eudicotyledons</taxon>
        <taxon>Gunneridae</taxon>
        <taxon>Pentapetalae</taxon>
        <taxon>asterids</taxon>
        <taxon>lamiids</taxon>
        <taxon>Solanales</taxon>
        <taxon>Solanaceae</taxon>
        <taxon>Solanoideae</taxon>
        <taxon>Solaneae</taxon>
        <taxon>Solanum</taxon>
    </lineage>
</organism>
<sequence>MAPGGRVYKQKTLTGQTVPSAQSANESNKCTPATATDDTARLKRGRGKQGEKVLKK</sequence>
<dbReference type="Proteomes" id="UP000824120">
    <property type="component" value="Chromosome 12"/>
</dbReference>
<comment type="caution">
    <text evidence="2">The sequence shown here is derived from an EMBL/GenBank/DDBJ whole genome shotgun (WGS) entry which is preliminary data.</text>
</comment>